<reference evidence="1" key="1">
    <citation type="submission" date="2021-05" db="EMBL/GenBank/DDBJ databases">
        <authorList>
            <person name="Pietrasiak N."/>
            <person name="Ward R."/>
            <person name="Stajich J.E."/>
            <person name="Kurbessoian T."/>
        </authorList>
    </citation>
    <scope>NUCLEOTIDE SEQUENCE</scope>
    <source>
        <strain evidence="1">GSE-NOS-MK-12-04C</strain>
    </source>
</reference>
<accession>A0A951UW32</accession>
<dbReference type="AlphaFoldDB" id="A0A951UW32"/>
<sequence>MPLPIYSSHGNDPKFQRANDLYDEAMDLAARHDKKTAIEKLEEAKSLLESCNEKSGLEIVENEIKNLKR</sequence>
<gene>
    <name evidence="1" type="ORF">KME60_30080</name>
</gene>
<evidence type="ECO:0000313" key="1">
    <source>
        <dbReference type="EMBL" id="MBW4671562.1"/>
    </source>
</evidence>
<dbReference type="Proteomes" id="UP000729701">
    <property type="component" value="Unassembled WGS sequence"/>
</dbReference>
<proteinExistence type="predicted"/>
<reference evidence="1" key="2">
    <citation type="journal article" date="2022" name="Microbiol. Resour. Announc.">
        <title>Metagenome Sequencing to Explore Phylogenomics of Terrestrial Cyanobacteria.</title>
        <authorList>
            <person name="Ward R.D."/>
            <person name="Stajich J.E."/>
            <person name="Johansen J.R."/>
            <person name="Huntemann M."/>
            <person name="Clum A."/>
            <person name="Foster B."/>
            <person name="Foster B."/>
            <person name="Roux S."/>
            <person name="Palaniappan K."/>
            <person name="Varghese N."/>
            <person name="Mukherjee S."/>
            <person name="Reddy T.B.K."/>
            <person name="Daum C."/>
            <person name="Copeland A."/>
            <person name="Chen I.A."/>
            <person name="Ivanova N.N."/>
            <person name="Kyrpides N.C."/>
            <person name="Shapiro N."/>
            <person name="Eloe-Fadrosh E.A."/>
            <person name="Pietrasiak N."/>
        </authorList>
    </citation>
    <scope>NUCLEOTIDE SEQUENCE</scope>
    <source>
        <strain evidence="1">GSE-NOS-MK-12-04C</strain>
    </source>
</reference>
<name>A0A951UW32_9CYAN</name>
<evidence type="ECO:0000313" key="2">
    <source>
        <dbReference type="Proteomes" id="UP000729701"/>
    </source>
</evidence>
<dbReference type="EMBL" id="JAHHGZ010000048">
    <property type="protein sequence ID" value="MBW4671562.1"/>
    <property type="molecule type" value="Genomic_DNA"/>
</dbReference>
<organism evidence="1 2">
    <name type="scientific">Cyanomargarita calcarea GSE-NOS-MK-12-04C</name>
    <dbReference type="NCBI Taxonomy" id="2839659"/>
    <lineage>
        <taxon>Bacteria</taxon>
        <taxon>Bacillati</taxon>
        <taxon>Cyanobacteriota</taxon>
        <taxon>Cyanophyceae</taxon>
        <taxon>Nostocales</taxon>
        <taxon>Cyanomargaritaceae</taxon>
        <taxon>Cyanomargarita</taxon>
    </lineage>
</organism>
<comment type="caution">
    <text evidence="1">The sequence shown here is derived from an EMBL/GenBank/DDBJ whole genome shotgun (WGS) entry which is preliminary data.</text>
</comment>
<protein>
    <submittedName>
        <fullName evidence="1">Uncharacterized protein</fullName>
    </submittedName>
</protein>